<feature type="compositionally biased region" description="Basic residues" evidence="1">
    <location>
        <begin position="2803"/>
        <end position="2815"/>
    </location>
</feature>
<keyword evidence="4" id="KW-1185">Reference proteome</keyword>
<feature type="signal peptide" evidence="2">
    <location>
        <begin position="1"/>
        <end position="27"/>
    </location>
</feature>
<dbReference type="Proteomes" id="UP000279089">
    <property type="component" value="Unassembled WGS sequence"/>
</dbReference>
<reference evidence="4" key="1">
    <citation type="submission" date="2018-11" db="EMBL/GenBank/DDBJ databases">
        <title>Chitinophaga lutea sp.nov., isolate from arsenic contaminated soil.</title>
        <authorList>
            <person name="Zong Y."/>
        </authorList>
    </citation>
    <scope>NUCLEOTIDE SEQUENCE [LARGE SCALE GENOMIC DNA]</scope>
    <source>
        <strain evidence="4">YLT18</strain>
    </source>
</reference>
<evidence type="ECO:0000313" key="3">
    <source>
        <dbReference type="EMBL" id="RPD38059.1"/>
    </source>
</evidence>
<dbReference type="EMBL" id="RMBX01000019">
    <property type="protein sequence ID" value="RPD38059.1"/>
    <property type="molecule type" value="Genomic_DNA"/>
</dbReference>
<keyword evidence="2" id="KW-0732">Signal</keyword>
<dbReference type="PANTHER" id="PTHR32305">
    <property type="match status" value="1"/>
</dbReference>
<feature type="region of interest" description="Disordered" evidence="1">
    <location>
        <begin position="2777"/>
        <end position="2815"/>
    </location>
</feature>
<protein>
    <recommendedName>
        <fullName evidence="5">RHS repeat-associated core domain-containing protein</fullName>
    </recommendedName>
</protein>
<name>A0A3N4MEB8_9BACT</name>
<evidence type="ECO:0000256" key="2">
    <source>
        <dbReference type="SAM" id="SignalP"/>
    </source>
</evidence>
<feature type="chain" id="PRO_5017928078" description="RHS repeat-associated core domain-containing protein" evidence="2">
    <location>
        <begin position="28"/>
        <end position="2815"/>
    </location>
</feature>
<dbReference type="NCBIfam" id="TIGR03696">
    <property type="entry name" value="Rhs_assc_core"/>
    <property type="match status" value="1"/>
</dbReference>
<evidence type="ECO:0000313" key="4">
    <source>
        <dbReference type="Proteomes" id="UP000279089"/>
    </source>
</evidence>
<evidence type="ECO:0000256" key="1">
    <source>
        <dbReference type="SAM" id="MobiDB-lite"/>
    </source>
</evidence>
<dbReference type="InterPro" id="IPR022385">
    <property type="entry name" value="Rhs_assc_core"/>
</dbReference>
<gene>
    <name evidence="3" type="ORF">EG028_26975</name>
</gene>
<sequence length="2815" mass="312083">MKLFLHKYPGIITLLVCLLLTASSASAQNRKSIVLKKTLDGAYSQLAKDSVLEVSDSAFYNPALAGKLDTPYKVRNIVTFRINEYSNKYLPDNFQATASIRVYYHGRGSVYDSVDQSLVINYDTAHPYTMRSSFVFNSAQKVKVKVLDIAVPAGMLEVLQLDNEMEVQPVYKLSCTDDAVQTISFQSPAEPKPDELQVYWPVVQGADGYDLEWTYVDSSTLASGRFGLPLNAALVFDNNTTRVSLAENTYAIPLMYDGKGKLFFRVRAVQVRENDQRVETVWSSQFAGGTGEFEFGGHETGLNWQSNIVFAEDGKRKVVTEYYDGSLRGRQTVTKDNTTGTTVVAENFYDYQGRSTIQVMPAPTLDRIIKYTPRFNNDINGAEYDKDHYDLINDDEEYLTGSAAPMGKSSGANQYYSDNNPLKSSGIHQFIPDGEGRAFTQTEYTQDNTGRISRQSGVGPTFKLGSNHETKYYYNSATQEDLDAIFGTEAGLAYHYFKNTVVDANGQMSVSYLDMQGRTVATALVSSPESAELDDLPGKEEIVVTDSLSGSKKNIVQETVIQSHHSQTVGKAGTYQFKYQLVPPVFTKKDCNNNTICYSGIYDLHIRITDNVKNLHLGGRPYDTIIRNFHPDSLVTDCSAPRPINVEFSLYLERGSYEITKTLTVNQEALAYYRDSVFMASNVCTTLEEMVEQEKVEQRTAACVPDCQTCLDGIGDWNTYRARYMSESGIPVADTAAYRSEAQAAYNSAIAACDDLCDKTNIIDKLRQLMLLDMTPPSGQYARLEDRAKKYSIFYSEGAGVTPVFQQPGILYTDETGRRDTVNDPLTGVRKIPQELTAESFVSTFNPSWAENLLRFHPEYCRLAEYEKFRQSVDWEKKFESTDTYSEAKALGFLNPTNLDSVPFPHGNDPLAVTTAYRNALNDSLNRPWAKFSAWSTAGALVKCDLKDNQCFFDNRRPQFAIDSTAMCAADRDMAWRHFRGMYLNARKNIIGKVVNDASCPVSTRDLAFNYEPRIQSPGYLMSESGIGNITGGNMSEEALRQMANEREQQMYSDNCDAWIAAWIQQLAPCNYPASDIKDIIIPRLKEVCRQGADRDHPRGASTVKPSSTYRYRSFEDVINEYNTQHGITNSLQCNPQLITMPLAYGKQPPGGDKLSYNKPEDCECRTLQGLNLEYGKLATAADTTLAAYINRTRKANVSQTNLNILLDACSPGGMAECHYLPSPVAIPVLIQCRTAPPCVSCEEVKLVYDQYLVEYPDMTPDYTVLDSLQLAKNDLFTRYMNNRFGYGKQGWEYIGFMDSCDVPGPIHNEMVCVAGDSASRKLVSAYTNGGSNVINDIQRTADNGYILAGSTTVRGSGGKDGYIIKTDSLGNFSWAKTFGAEMDDEFTRLKVTPNGSFIITGSTYSYCYDRGAITVLKLDSSGNMEWNRVVDFGETHGGKGTDVLPLKNGHFAFAGLRTATGVSTDWVTGVFSADGELKWMNQTGSTAPRQSLSLLENVDTLYAASSIMDGDNYDAVVLRLDKNTGAALSFWQYDLEGRDNISGNLIKTSSGYKVAMVNLTGAGSTNGNGVLMDVTGAGVIANITKLESPGSLDAQSFTVTPALDGGYYAAQSYQDVYWHKLRADNTVQWTKQSRNGGTDRLRRILQDPDGTLAGAGEYNDQSALLMLAGADGRSGCSDTASALGSTDITVSGIRKTIAFQQTLALSSRQVSMVNIIETTLTPDRLVMNCPGLDTCYAVNDRIMLCGNAAPVFFPVELENITNCTDSTYFAVSAGSVKYNYYVDSVTNDFVSGYVLKALEAERLEKFSVTYTSSEYHYTLYYYDQAGNLVKTVPPAGVVKRRERSWLDSVAVARRAGERLVPPHGMVTQYRYNTLNKLVAQKTPDAGIHHFWYDRLGRIAASQNAEQVLTNKYSYTLYDGIGRITEGGELTSGNPMTEAISRSVGELGTWLTDAGSSKTYITRTVYDLPHTPFAGLALDQVNLRNRVSWAAVYDNASELAAGDRASGSFYSYDILGNVNTLVQDYNSRTTSDVSNRFKKITYEYDLVSGKVNQVNYQPGQVDAFYHRYSYDAENRLVNTETSRDSVYWENEAYYQYFKHGHLARTVMGQQQVQGLDYTYSLQGWLKGVNATALTPDFDMGQDGKAGGITARDAVGFALNYYGIGDYQSVNSLKQPFAQFSGFKPLYNGNISAMSVNNPKAGEALLYGYSYDVLNRITRLDAAKGLTPVTNTWNPIAVSDFAERITYDPNGNILRYIRNGNQTWANMPLEMDKLHYHYLSGTNRLGYITDSVPSNAYDEDIDEQLPSNYSYDQVGNLTQDQHEGITVEWLPMGKIKKVLKGDTLSITYRYDVAGNRISKLVNGVETRYIRDASGNVMSIYVEEDNNYNNGKLTQREVHLYGSNRIGLSEYSTNVEDGSMGGTIVLPNLGTGINSNFRRREKIFELSNHLGNVLATVRDSKAAVDNGAGVIDYYVADVLSAQDYYPFGMQMVGRSFSSGKYRYGFNGKENDNEIKGEGNQQDYGMRIYDPRIGRFLSVDPLTKSFPFYSPYQFAGNKPIWAVDLDGGEDKWYMRVWNSGPNQLYSLSYDIVEGNISSFVLFGSGVVMPIVNQAHVIWKEGPHPGGAYDPNNNLKWAVPYKFKFKGVGMELISQEHLMYGKITLDEGKEVIGASVDVFLTGSPKVLMPFSISNKLLRKVADESADAMVKEIIIPDAISGAIETIQLPPITPVGGEGGTVPNQTEAAPTVQQPGVLVKPLSGPAPNEVVPKRDITRLDLFPWMTNDEGQKGNQSNSQTGVQNSRSPHAAHARRQRERGN</sequence>
<dbReference type="RefSeq" id="WP_120519327.1">
    <property type="nucleotide sequence ID" value="NZ_QXZY01000018.1"/>
</dbReference>
<dbReference type="InterPro" id="IPR050708">
    <property type="entry name" value="T6SS_VgrG/RHS"/>
</dbReference>
<accession>A0A3N4MEB8</accession>
<proteinExistence type="predicted"/>
<organism evidence="3 4">
    <name type="scientific">Chitinophaga barathri</name>
    <dbReference type="NCBI Taxonomy" id="1647451"/>
    <lineage>
        <taxon>Bacteria</taxon>
        <taxon>Pseudomonadati</taxon>
        <taxon>Bacteroidota</taxon>
        <taxon>Chitinophagia</taxon>
        <taxon>Chitinophagales</taxon>
        <taxon>Chitinophagaceae</taxon>
        <taxon>Chitinophaga</taxon>
    </lineage>
</organism>
<dbReference type="PANTHER" id="PTHR32305:SF15">
    <property type="entry name" value="PROTEIN RHSA-RELATED"/>
    <property type="match status" value="1"/>
</dbReference>
<dbReference type="Gene3D" id="2.180.10.10">
    <property type="entry name" value="RHS repeat-associated core"/>
    <property type="match status" value="1"/>
</dbReference>
<comment type="caution">
    <text evidence="3">The sequence shown here is derived from an EMBL/GenBank/DDBJ whole genome shotgun (WGS) entry which is preliminary data.</text>
</comment>
<dbReference type="OrthoDB" id="2972467at2"/>
<feature type="compositionally biased region" description="Polar residues" evidence="1">
    <location>
        <begin position="2786"/>
        <end position="2801"/>
    </location>
</feature>
<evidence type="ECO:0008006" key="5">
    <source>
        <dbReference type="Google" id="ProtNLM"/>
    </source>
</evidence>